<feature type="compositionally biased region" description="Acidic residues" evidence="1">
    <location>
        <begin position="216"/>
        <end position="228"/>
    </location>
</feature>
<reference evidence="2 3" key="1">
    <citation type="submission" date="2006-10" db="EMBL/GenBank/DDBJ databases">
        <title>The Genome Sequence of Batrachochytrium dendrobatidis JEL423.</title>
        <authorList>
            <consortium name="The Broad Institute Genome Sequencing Platform"/>
            <person name="Birren B."/>
            <person name="Lander E."/>
            <person name="Galagan J."/>
            <person name="Cuomo C."/>
            <person name="Devon K."/>
            <person name="Jaffe D."/>
            <person name="Butler J."/>
            <person name="Alvarez P."/>
            <person name="Gnerre S."/>
            <person name="Grabherr M."/>
            <person name="Kleber M."/>
            <person name="Mauceli E."/>
            <person name="Brockman W."/>
            <person name="Young S."/>
            <person name="LaButti K."/>
            <person name="Sykes S."/>
            <person name="DeCaprio D."/>
            <person name="Crawford M."/>
            <person name="Koehrsen M."/>
            <person name="Engels R."/>
            <person name="Montgomery P."/>
            <person name="Pearson M."/>
            <person name="Howarth C."/>
            <person name="Larson L."/>
            <person name="White J."/>
            <person name="O'Leary S."/>
            <person name="Kodira C."/>
            <person name="Zeng Q."/>
            <person name="Yandava C."/>
            <person name="Alvarado L."/>
            <person name="Longcore J."/>
            <person name="James T."/>
        </authorList>
    </citation>
    <scope>NUCLEOTIDE SEQUENCE [LARGE SCALE GENOMIC DNA]</scope>
    <source>
        <strain evidence="2 3">JEL423</strain>
    </source>
</reference>
<feature type="region of interest" description="Disordered" evidence="1">
    <location>
        <begin position="444"/>
        <end position="463"/>
    </location>
</feature>
<protein>
    <submittedName>
        <fullName evidence="2">Uncharacterized protein</fullName>
    </submittedName>
</protein>
<evidence type="ECO:0000256" key="1">
    <source>
        <dbReference type="SAM" id="MobiDB-lite"/>
    </source>
</evidence>
<feature type="compositionally biased region" description="Basic and acidic residues" evidence="1">
    <location>
        <begin position="57"/>
        <end position="66"/>
    </location>
</feature>
<name>A0A177WQS9_BATDL</name>
<dbReference type="Proteomes" id="UP000077115">
    <property type="component" value="Unassembled WGS sequence"/>
</dbReference>
<dbReference type="VEuPathDB" id="FungiDB:BDEG_25314"/>
<dbReference type="STRING" id="403673.A0A177WQS9"/>
<feature type="compositionally biased region" description="Polar residues" evidence="1">
    <location>
        <begin position="26"/>
        <end position="41"/>
    </location>
</feature>
<proteinExistence type="predicted"/>
<organism evidence="2 3">
    <name type="scientific">Batrachochytrium dendrobatidis (strain JEL423)</name>
    <dbReference type="NCBI Taxonomy" id="403673"/>
    <lineage>
        <taxon>Eukaryota</taxon>
        <taxon>Fungi</taxon>
        <taxon>Fungi incertae sedis</taxon>
        <taxon>Chytridiomycota</taxon>
        <taxon>Chytridiomycota incertae sedis</taxon>
        <taxon>Chytridiomycetes</taxon>
        <taxon>Rhizophydiales</taxon>
        <taxon>Rhizophydiales incertae sedis</taxon>
        <taxon>Batrachochytrium</taxon>
    </lineage>
</organism>
<sequence length="637" mass="69112">MRDARKLCGLTVHQKLARSSVSLALDAQDNQTLTNSNSQPKSRSDKTGLGVQCPEYAFKDTDEKGRSNGSISNASKRKQAHQAPADYRGKAYLGVPSPADPFSVFVWYAARQPESDPEFVCVDITVDGKRSPGWVIRSGRKHGVSIGQIMHRGKPTLFEFSPAKTNSSVKPTAHRPVLAGTIEAKFWRVMKLDGSAVPPAKRQKKDIDPENTADVTDSDEDDPTEYIPDEGVPALCVLTLHYRDMTWLTSNSNSGNTGVFRGSRTAFNDVTNQRTNLSRGDTLAKNNLESTSSKGLGSVTATTLKSDWTLIHEPSKKASNALIMSELSTTLSSPIVSKHHQMNFSCLQSSPMHPNNPCTPTHNSLMGPSSHPVFSTLFPECNPMAIDSLCSVTSSRNTHSFEAIDQQQDGWKSPLVSKSDMTMCNSPIVAIEPDKSKPESLHLLESHQQPCSDEEQSHDVSSTRKHSLSTLLFAVDTILSPLVMSDSNQTLSTTQCLAPSVPQAQASLKHITPNRSRIPISIHQSSKEHQSSVSDNPTTSAKLITMGRIALSITDTKTSLLNTLSRSVRKLLNTDGDVCVMDTKSCINGSSQNDECLDVGGVGKAGVWVESSLSECVSFSKISDACVSTIKSIHVVF</sequence>
<dbReference type="EMBL" id="DS022306">
    <property type="protein sequence ID" value="OAJ41770.1"/>
    <property type="molecule type" value="Genomic_DNA"/>
</dbReference>
<gene>
    <name evidence="2" type="ORF">BDEG_25314</name>
</gene>
<feature type="region of interest" description="Disordered" evidence="1">
    <location>
        <begin position="197"/>
        <end position="228"/>
    </location>
</feature>
<accession>A0A177WQS9</accession>
<reference evidence="2 3" key="2">
    <citation type="submission" date="2016-05" db="EMBL/GenBank/DDBJ databases">
        <title>Lineage-specific infection strategies underlie the spectrum of fungal disease in amphibians.</title>
        <authorList>
            <person name="Cuomo C.A."/>
            <person name="Farrer R.A."/>
            <person name="James T."/>
            <person name="Longcore J."/>
            <person name="Birren B."/>
        </authorList>
    </citation>
    <scope>NUCLEOTIDE SEQUENCE [LARGE SCALE GENOMIC DNA]</scope>
    <source>
        <strain evidence="2 3">JEL423</strain>
    </source>
</reference>
<dbReference type="OrthoDB" id="2101128at2759"/>
<evidence type="ECO:0000313" key="3">
    <source>
        <dbReference type="Proteomes" id="UP000077115"/>
    </source>
</evidence>
<dbReference type="AlphaFoldDB" id="A0A177WQS9"/>
<feature type="region of interest" description="Disordered" evidence="1">
    <location>
        <begin position="26"/>
        <end position="83"/>
    </location>
</feature>
<evidence type="ECO:0000313" key="2">
    <source>
        <dbReference type="EMBL" id="OAJ41770.1"/>
    </source>
</evidence>